<comment type="caution">
    <text evidence="1">The sequence shown here is derived from an EMBL/GenBank/DDBJ whole genome shotgun (WGS) entry which is preliminary data.</text>
</comment>
<evidence type="ECO:0000313" key="2">
    <source>
        <dbReference type="Proteomes" id="UP000678393"/>
    </source>
</evidence>
<sequence>MELLGEKIEHSCTNVEHLSCPVSPLANLYLSQNQRLVHIKLRIGHAIARRCARMIKTRNLSGDGLFVWADSITVLTAAQSINQLTVSKDVSLETEILFVMGKVQKMMVFLNMMEAREAANTLLRAIKASYNSNRDLGLMRQAYLEMALIYMFSSGVMTVTEHCHLEPAMEPNLHILNSKSELEVISKRHTQLWELIMNEGVSAFTKFLFGKAQYLMHLPGKDKKGDEEAAEKEKEKEKEKKVARLAISCAAAVAQAQWSRNHITGDIGVITQKLEEKTLNSIPDFLLLDLLARNVLGEKQKVYKNEIEEELSVLSEATEVRSAEPYDSQLKKVRDSAKVLKWNHLLGYQTILQRLVSTASLAMASYQTDGTKAKENQLNLQLTSCAKSGKNHDVVRYMLLSAGWQIRLISMHSFLSANLKTYDEVCCAPFPPADLNLARQNQTAADSKIGRRSNIAMQSMDAENIQPSNLRRATLASAPTYEQKKLDEQMSAEGDSQLSVQWYQPSLGEDGSSISGADVNEKRILLLYALTKREMKPVQGFKWVSLQKLYDLHDRKCLDDIWMLLKGKPQNNKEILPKFTADNIRRFKRLLDPSIGLLLKGNEVLPWLCEVFT</sequence>
<dbReference type="GO" id="GO:0060271">
    <property type="term" value="P:cilium assembly"/>
    <property type="evidence" value="ECO:0007669"/>
    <property type="project" value="TreeGrafter"/>
</dbReference>
<gene>
    <name evidence="1" type="ORF">CUNI_LOCUS16162</name>
</gene>
<dbReference type="PANTHER" id="PTHR33487:SF1">
    <property type="entry name" value="CILIA- AND FLAGELLA-ASSOCIATED PROTEIN 54"/>
    <property type="match status" value="1"/>
</dbReference>
<dbReference type="PANTHER" id="PTHR33487">
    <property type="entry name" value="CILIA- AND FLAGELLA-ASSOCIATED PROTEIN 54"/>
    <property type="match status" value="1"/>
</dbReference>
<organism evidence="1 2">
    <name type="scientific">Candidula unifasciata</name>
    <dbReference type="NCBI Taxonomy" id="100452"/>
    <lineage>
        <taxon>Eukaryota</taxon>
        <taxon>Metazoa</taxon>
        <taxon>Spiralia</taxon>
        <taxon>Lophotrochozoa</taxon>
        <taxon>Mollusca</taxon>
        <taxon>Gastropoda</taxon>
        <taxon>Heterobranchia</taxon>
        <taxon>Euthyneura</taxon>
        <taxon>Panpulmonata</taxon>
        <taxon>Eupulmonata</taxon>
        <taxon>Stylommatophora</taxon>
        <taxon>Helicina</taxon>
        <taxon>Helicoidea</taxon>
        <taxon>Geomitridae</taxon>
        <taxon>Candidula</taxon>
    </lineage>
</organism>
<reference evidence="1" key="1">
    <citation type="submission" date="2021-04" db="EMBL/GenBank/DDBJ databases">
        <authorList>
            <consortium name="Molecular Ecology Group"/>
        </authorList>
    </citation>
    <scope>NUCLEOTIDE SEQUENCE</scope>
</reference>
<name>A0A8S3ZLS9_9EUPU</name>
<proteinExistence type="predicted"/>
<dbReference type="AlphaFoldDB" id="A0A8S3ZLS9"/>
<dbReference type="OrthoDB" id="6150152at2759"/>
<evidence type="ECO:0000313" key="1">
    <source>
        <dbReference type="EMBL" id="CAG5130604.1"/>
    </source>
</evidence>
<dbReference type="EMBL" id="CAJHNH020004135">
    <property type="protein sequence ID" value="CAG5130604.1"/>
    <property type="molecule type" value="Genomic_DNA"/>
</dbReference>
<dbReference type="Proteomes" id="UP000678393">
    <property type="component" value="Unassembled WGS sequence"/>
</dbReference>
<keyword evidence="2" id="KW-1185">Reference proteome</keyword>
<protein>
    <submittedName>
        <fullName evidence="1">Uncharacterized protein</fullName>
    </submittedName>
</protein>
<accession>A0A8S3ZLS9</accession>